<accession>A0A5J4KJQ0</accession>
<dbReference type="AlphaFoldDB" id="A0A5J4KJQ0"/>
<dbReference type="Proteomes" id="UP000326912">
    <property type="component" value="Unassembled WGS sequence"/>
</dbReference>
<dbReference type="EMBL" id="BKZW01000002">
    <property type="protein sequence ID" value="GER89724.1"/>
    <property type="molecule type" value="Genomic_DNA"/>
</dbReference>
<organism evidence="1 2">
    <name type="scientific">Dictyobacter vulcani</name>
    <dbReference type="NCBI Taxonomy" id="2607529"/>
    <lineage>
        <taxon>Bacteria</taxon>
        <taxon>Bacillati</taxon>
        <taxon>Chloroflexota</taxon>
        <taxon>Ktedonobacteria</taxon>
        <taxon>Ktedonobacterales</taxon>
        <taxon>Dictyobacteraceae</taxon>
        <taxon>Dictyobacter</taxon>
    </lineage>
</organism>
<comment type="caution">
    <text evidence="1">The sequence shown here is derived from an EMBL/GenBank/DDBJ whole genome shotgun (WGS) entry which is preliminary data.</text>
</comment>
<gene>
    <name evidence="1" type="ORF">KDW_38860</name>
</gene>
<sequence length="73" mass="8863">MTANYPVLLNLRGNFVDPYLQQVLPMWFPRLASIVEVKRDFLRFHEHVDVTCMQPKFYYKQPVIYCQLRDEKL</sequence>
<reference evidence="1 2" key="1">
    <citation type="submission" date="2019-10" db="EMBL/GenBank/DDBJ databases">
        <title>Dictyobacter vulcani sp. nov., within the class Ktedonobacteria, isolated from soil of volcanic Mt. Zao.</title>
        <authorList>
            <person name="Zheng Y."/>
            <person name="Wang C.M."/>
            <person name="Sakai Y."/>
            <person name="Abe K."/>
            <person name="Yokota A."/>
            <person name="Yabe S."/>
        </authorList>
    </citation>
    <scope>NUCLEOTIDE SEQUENCE [LARGE SCALE GENOMIC DNA]</scope>
    <source>
        <strain evidence="1 2">W12</strain>
    </source>
</reference>
<evidence type="ECO:0000313" key="1">
    <source>
        <dbReference type="EMBL" id="GER89724.1"/>
    </source>
</evidence>
<protein>
    <submittedName>
        <fullName evidence="1">Uncharacterized protein</fullName>
    </submittedName>
</protein>
<evidence type="ECO:0000313" key="2">
    <source>
        <dbReference type="Proteomes" id="UP000326912"/>
    </source>
</evidence>
<proteinExistence type="predicted"/>
<keyword evidence="2" id="KW-1185">Reference proteome</keyword>
<name>A0A5J4KJQ0_9CHLR</name>